<sequence length="295" mass="33326">MTQYIHAVEVSRNPAEEQDLNRQGFDKINVNLNESGENSVFVWYKFGDCAITKIQTSQNHDMSNGLINAGYIKVNKSLPSGDDVFFWFFKGQGEFDTPITSVDVTTNTEDEALKISDGWEKVGCNLASRYSYENKLVYLWVKRAEQTYVCDVKATNSSGSDQEYFKKGYIRIDESTNTTGCNGKTSSNFLWYLLTANKDKAITNLEISNSDDTYHEWQQQGYTCVDVNLNQGSSRHAVYIWHKNIKSQPAVKTMLLVLSNSVPKPYLESGVIVNEININEGNGDLGRFLCVYNIA</sequence>
<evidence type="ECO:0000313" key="3">
    <source>
        <dbReference type="Proteomes" id="UP001460270"/>
    </source>
</evidence>
<dbReference type="InterPro" id="IPR023341">
    <property type="entry name" value="MABP"/>
</dbReference>
<organism evidence="2 3">
    <name type="scientific">Mugilogobius chulae</name>
    <name type="common">yellowstripe goby</name>
    <dbReference type="NCBI Taxonomy" id="88201"/>
    <lineage>
        <taxon>Eukaryota</taxon>
        <taxon>Metazoa</taxon>
        <taxon>Chordata</taxon>
        <taxon>Craniata</taxon>
        <taxon>Vertebrata</taxon>
        <taxon>Euteleostomi</taxon>
        <taxon>Actinopterygii</taxon>
        <taxon>Neopterygii</taxon>
        <taxon>Teleostei</taxon>
        <taxon>Neoteleostei</taxon>
        <taxon>Acanthomorphata</taxon>
        <taxon>Gobiaria</taxon>
        <taxon>Gobiiformes</taxon>
        <taxon>Gobioidei</taxon>
        <taxon>Gobiidae</taxon>
        <taxon>Gobionellinae</taxon>
        <taxon>Mugilogobius</taxon>
    </lineage>
</organism>
<dbReference type="AlphaFoldDB" id="A0AAW0P3S8"/>
<name>A0AAW0P3S8_9GOBI</name>
<protein>
    <recommendedName>
        <fullName evidence="1">MABP domain-containing protein</fullName>
    </recommendedName>
</protein>
<dbReference type="Proteomes" id="UP001460270">
    <property type="component" value="Unassembled WGS sequence"/>
</dbReference>
<feature type="domain" description="MABP" evidence="1">
    <location>
        <begin position="96"/>
        <end position="246"/>
    </location>
</feature>
<dbReference type="Gene3D" id="2.100.10.50">
    <property type="match status" value="2"/>
</dbReference>
<gene>
    <name evidence="2" type="ORF">WMY93_015970</name>
</gene>
<evidence type="ECO:0000259" key="1">
    <source>
        <dbReference type="PROSITE" id="PS51498"/>
    </source>
</evidence>
<comment type="caution">
    <text evidence="2">The sequence shown here is derived from an EMBL/GenBank/DDBJ whole genome shotgun (WGS) entry which is preliminary data.</text>
</comment>
<proteinExistence type="predicted"/>
<evidence type="ECO:0000313" key="2">
    <source>
        <dbReference type="EMBL" id="KAK7907358.1"/>
    </source>
</evidence>
<dbReference type="GO" id="GO:0005737">
    <property type="term" value="C:cytoplasm"/>
    <property type="evidence" value="ECO:0007669"/>
    <property type="project" value="UniProtKB-ARBA"/>
</dbReference>
<dbReference type="EMBL" id="JBBPFD010000011">
    <property type="protein sequence ID" value="KAK7907358.1"/>
    <property type="molecule type" value="Genomic_DNA"/>
</dbReference>
<dbReference type="PROSITE" id="PS51498">
    <property type="entry name" value="MABP"/>
    <property type="match status" value="1"/>
</dbReference>
<keyword evidence="3" id="KW-1185">Reference proteome</keyword>
<reference evidence="3" key="1">
    <citation type="submission" date="2024-04" db="EMBL/GenBank/DDBJ databases">
        <title>Salinicola lusitanus LLJ914,a marine bacterium isolated from the Okinawa Trough.</title>
        <authorList>
            <person name="Li J."/>
        </authorList>
    </citation>
    <scope>NUCLEOTIDE SEQUENCE [LARGE SCALE GENOMIC DNA]</scope>
</reference>
<accession>A0AAW0P3S8</accession>